<dbReference type="STRING" id="104663.SAMN04488121_102150"/>
<dbReference type="PANTHER" id="PTHR30386:SF26">
    <property type="entry name" value="TRANSPORT PROTEIN COMB"/>
    <property type="match status" value="1"/>
</dbReference>
<gene>
    <name evidence="7" type="ORF">SAMN04488121_102150</name>
</gene>
<dbReference type="OrthoDB" id="7057889at2"/>
<feature type="domain" description="AprE-like beta-barrel" evidence="6">
    <location>
        <begin position="347"/>
        <end position="429"/>
    </location>
</feature>
<accession>A0A1G7LQ79</accession>
<keyword evidence="2 5" id="KW-0812">Transmembrane</keyword>
<keyword evidence="4 5" id="KW-0472">Membrane</keyword>
<evidence type="ECO:0000256" key="2">
    <source>
        <dbReference type="ARBA" id="ARBA00022692"/>
    </source>
</evidence>
<organism evidence="7 8">
    <name type="scientific">Chitinophaga filiformis</name>
    <name type="common">Myxococcus filiformis</name>
    <name type="synonym">Flexibacter filiformis</name>
    <dbReference type="NCBI Taxonomy" id="104663"/>
    <lineage>
        <taxon>Bacteria</taxon>
        <taxon>Pseudomonadati</taxon>
        <taxon>Bacteroidota</taxon>
        <taxon>Chitinophagia</taxon>
        <taxon>Chitinophagales</taxon>
        <taxon>Chitinophagaceae</taxon>
        <taxon>Chitinophaga</taxon>
    </lineage>
</organism>
<evidence type="ECO:0000256" key="1">
    <source>
        <dbReference type="ARBA" id="ARBA00004167"/>
    </source>
</evidence>
<evidence type="ECO:0000256" key="4">
    <source>
        <dbReference type="ARBA" id="ARBA00023136"/>
    </source>
</evidence>
<dbReference type="AlphaFoldDB" id="A0A1G7LQ79"/>
<dbReference type="RefSeq" id="WP_089830281.1">
    <property type="nucleotide sequence ID" value="NZ_FNBN01000002.1"/>
</dbReference>
<evidence type="ECO:0000256" key="3">
    <source>
        <dbReference type="ARBA" id="ARBA00022989"/>
    </source>
</evidence>
<name>A0A1G7LQ79_CHIFI</name>
<evidence type="ECO:0000313" key="7">
    <source>
        <dbReference type="EMBL" id="SDF51687.1"/>
    </source>
</evidence>
<dbReference type="EMBL" id="FNBN01000002">
    <property type="protein sequence ID" value="SDF51687.1"/>
    <property type="molecule type" value="Genomic_DNA"/>
</dbReference>
<dbReference type="GO" id="GO:0016020">
    <property type="term" value="C:membrane"/>
    <property type="evidence" value="ECO:0007669"/>
    <property type="project" value="UniProtKB-SubCell"/>
</dbReference>
<proteinExistence type="predicted"/>
<evidence type="ECO:0000256" key="5">
    <source>
        <dbReference type="SAM" id="Phobius"/>
    </source>
</evidence>
<evidence type="ECO:0000259" key="6">
    <source>
        <dbReference type="Pfam" id="PF26002"/>
    </source>
</evidence>
<dbReference type="InterPro" id="IPR050739">
    <property type="entry name" value="MFP"/>
</dbReference>
<evidence type="ECO:0000313" key="8">
    <source>
        <dbReference type="Proteomes" id="UP000199045"/>
    </source>
</evidence>
<protein>
    <submittedName>
        <fullName evidence="7">HlyD family secretion protein</fullName>
    </submittedName>
</protein>
<keyword evidence="3 5" id="KW-1133">Transmembrane helix</keyword>
<reference evidence="7 8" key="1">
    <citation type="submission" date="2016-10" db="EMBL/GenBank/DDBJ databases">
        <authorList>
            <person name="de Groot N.N."/>
        </authorList>
    </citation>
    <scope>NUCLEOTIDE SEQUENCE [LARGE SCALE GENOMIC DNA]</scope>
    <source>
        <strain evidence="7 8">DSM 527</strain>
    </source>
</reference>
<comment type="subcellular location">
    <subcellularLocation>
        <location evidence="1">Membrane</location>
        <topology evidence="1">Single-pass membrane protein</topology>
    </subcellularLocation>
</comment>
<dbReference type="Gene3D" id="2.40.30.170">
    <property type="match status" value="1"/>
</dbReference>
<feature type="transmembrane region" description="Helical" evidence="5">
    <location>
        <begin position="49"/>
        <end position="70"/>
    </location>
</feature>
<dbReference type="Pfam" id="PF26002">
    <property type="entry name" value="Beta-barrel_AprE"/>
    <property type="match status" value="1"/>
</dbReference>
<sequence>MDDTTPSQSPGDARETVLPYIINLNDKTKLRSEIAQDIISRRPGGVERYSLLLFLLALIIIFITCMFIHYPEVIETRMRLTAANAPKEIITHTDGKLVRLLAHNDQIVSAGTQIGWMESIGSHQSVLRLSDMLDSAVVLLNNGRIQECSEVFEENIDKLGELQDTYQRFMLARQQFNDYLINGFFARKQHYYRDDIKSLKAMKAAFAKQLELYRRDLELSNESYSMNKTLYQERVVSIEEFRNAHSRSISKELAIPQLDASIIGNESQQRSLMKEIDQLSHDTNIQRFLFAQALQSLKSAVDDWKHKYILLAPTSGKVSFITSVQENQFLSSERLLGYVNPPNNQFYAEAYLSQSNFGKVDTGLQVQLRFDAYPYQEYGSLKGKVNYISKVAYDSGFLVTVKLDTVLVTDNHQVIPYKNGLNAEAMIITKDIRLLQRLYYDVTKSITLKR</sequence>
<dbReference type="InterPro" id="IPR058982">
    <property type="entry name" value="Beta-barrel_AprE"/>
</dbReference>
<dbReference type="PANTHER" id="PTHR30386">
    <property type="entry name" value="MEMBRANE FUSION SUBUNIT OF EMRAB-TOLC MULTIDRUG EFFLUX PUMP"/>
    <property type="match status" value="1"/>
</dbReference>
<dbReference type="Proteomes" id="UP000199045">
    <property type="component" value="Unassembled WGS sequence"/>
</dbReference>